<evidence type="ECO:0000313" key="8">
    <source>
        <dbReference type="Proteomes" id="UP000015101"/>
    </source>
</evidence>
<dbReference type="AlphaFoldDB" id="T1EF62"/>
<dbReference type="Pfam" id="PF00412">
    <property type="entry name" value="LIM"/>
    <property type="match status" value="1"/>
</dbReference>
<dbReference type="GO" id="GO:0046872">
    <property type="term" value="F:metal ion binding"/>
    <property type="evidence" value="ECO:0007669"/>
    <property type="project" value="UniProtKB-KW"/>
</dbReference>
<dbReference type="FunCoup" id="T1EF62">
    <property type="interactions" value="36"/>
</dbReference>
<sequence length="76" mass="8568">MPFVPPKVEKCETCGKSVYAAERQEAGGRIYHKLCFKCTVCKITLKLNNYSQADGVLYCKTDYQKNVLAKNAQISM</sequence>
<dbReference type="InParanoid" id="T1EF62"/>
<organism evidence="7 8">
    <name type="scientific">Helobdella robusta</name>
    <name type="common">Californian leech</name>
    <dbReference type="NCBI Taxonomy" id="6412"/>
    <lineage>
        <taxon>Eukaryota</taxon>
        <taxon>Metazoa</taxon>
        <taxon>Spiralia</taxon>
        <taxon>Lophotrochozoa</taxon>
        <taxon>Annelida</taxon>
        <taxon>Clitellata</taxon>
        <taxon>Hirudinea</taxon>
        <taxon>Rhynchobdellida</taxon>
        <taxon>Glossiphoniidae</taxon>
        <taxon>Helobdella</taxon>
    </lineage>
</organism>
<evidence type="ECO:0000256" key="3">
    <source>
        <dbReference type="ARBA" id="ARBA00023038"/>
    </source>
</evidence>
<dbReference type="EMBL" id="AMQM01003695">
    <property type="status" value="NOT_ANNOTATED_CDS"/>
    <property type="molecule type" value="Genomic_DNA"/>
</dbReference>
<reference evidence="8" key="1">
    <citation type="submission" date="2012-12" db="EMBL/GenBank/DDBJ databases">
        <authorList>
            <person name="Hellsten U."/>
            <person name="Grimwood J."/>
            <person name="Chapman J.A."/>
            <person name="Shapiro H."/>
            <person name="Aerts A."/>
            <person name="Otillar R.P."/>
            <person name="Terry A.Y."/>
            <person name="Boore J.L."/>
            <person name="Simakov O."/>
            <person name="Marletaz F."/>
            <person name="Cho S.-J."/>
            <person name="Edsinger-Gonzales E."/>
            <person name="Havlak P."/>
            <person name="Kuo D.-H."/>
            <person name="Larsson T."/>
            <person name="Lv J."/>
            <person name="Arendt D."/>
            <person name="Savage R."/>
            <person name="Osoegawa K."/>
            <person name="de Jong P."/>
            <person name="Lindberg D.R."/>
            <person name="Seaver E.C."/>
            <person name="Weisblat D.A."/>
            <person name="Putnam N.H."/>
            <person name="Grigoriev I.V."/>
            <person name="Rokhsar D.S."/>
        </authorList>
    </citation>
    <scope>NUCLEOTIDE SEQUENCE</scope>
</reference>
<protein>
    <recommendedName>
        <fullName evidence="5">LIM zinc-binding domain-containing protein</fullName>
    </recommendedName>
</protein>
<name>T1EF62_HELRO</name>
<keyword evidence="1 4" id="KW-0479">Metal-binding</keyword>
<dbReference type="GeneID" id="20195214"/>
<evidence type="ECO:0000259" key="5">
    <source>
        <dbReference type="PROSITE" id="PS50023"/>
    </source>
</evidence>
<reference evidence="6 8" key="2">
    <citation type="journal article" date="2013" name="Nature">
        <title>Insights into bilaterian evolution from three spiralian genomes.</title>
        <authorList>
            <person name="Simakov O."/>
            <person name="Marletaz F."/>
            <person name="Cho S.J."/>
            <person name="Edsinger-Gonzales E."/>
            <person name="Havlak P."/>
            <person name="Hellsten U."/>
            <person name="Kuo D.H."/>
            <person name="Larsson T."/>
            <person name="Lv J."/>
            <person name="Arendt D."/>
            <person name="Savage R."/>
            <person name="Osoegawa K."/>
            <person name="de Jong P."/>
            <person name="Grimwood J."/>
            <person name="Chapman J.A."/>
            <person name="Shapiro H."/>
            <person name="Aerts A."/>
            <person name="Otillar R.P."/>
            <person name="Terry A.Y."/>
            <person name="Boore J.L."/>
            <person name="Grigoriev I.V."/>
            <person name="Lindberg D.R."/>
            <person name="Seaver E.C."/>
            <person name="Weisblat D.A."/>
            <person name="Putnam N.H."/>
            <person name="Rokhsar D.S."/>
        </authorList>
    </citation>
    <scope>NUCLEOTIDE SEQUENCE</scope>
</reference>
<proteinExistence type="predicted"/>
<dbReference type="eggNOG" id="KOG1700">
    <property type="taxonomic scope" value="Eukaryota"/>
</dbReference>
<dbReference type="KEGG" id="hro:HELRODRAFT_110893"/>
<evidence type="ECO:0000313" key="7">
    <source>
        <dbReference type="EnsemblMetazoa" id="HelroP110893"/>
    </source>
</evidence>
<keyword evidence="3 4" id="KW-0440">LIM domain</keyword>
<dbReference type="SUPFAM" id="SSF57716">
    <property type="entry name" value="Glucocorticoid receptor-like (DNA-binding domain)"/>
    <property type="match status" value="2"/>
</dbReference>
<evidence type="ECO:0000256" key="4">
    <source>
        <dbReference type="PROSITE-ProRule" id="PRU00125"/>
    </source>
</evidence>
<dbReference type="InterPro" id="IPR001781">
    <property type="entry name" value="Znf_LIM"/>
</dbReference>
<dbReference type="HOGENOM" id="CLU_026811_4_0_1"/>
<reference evidence="7" key="3">
    <citation type="submission" date="2015-06" db="UniProtKB">
        <authorList>
            <consortium name="EnsemblMetazoa"/>
        </authorList>
    </citation>
    <scope>IDENTIFICATION</scope>
</reference>
<gene>
    <name evidence="7" type="primary">20195214</name>
    <name evidence="6" type="ORF">HELRODRAFT_110893</name>
</gene>
<accession>T1EF62</accession>
<dbReference type="PROSITE" id="PS00478">
    <property type="entry name" value="LIM_DOMAIN_1"/>
    <property type="match status" value="1"/>
</dbReference>
<dbReference type="PANTHER" id="PTHR24206">
    <property type="entry name" value="OS06G0237300 PROTEIN"/>
    <property type="match status" value="1"/>
</dbReference>
<dbReference type="Proteomes" id="UP000015101">
    <property type="component" value="Unassembled WGS sequence"/>
</dbReference>
<keyword evidence="2 4" id="KW-0862">Zinc</keyword>
<evidence type="ECO:0000256" key="2">
    <source>
        <dbReference type="ARBA" id="ARBA00022833"/>
    </source>
</evidence>
<dbReference type="EMBL" id="KB096275">
    <property type="protein sequence ID" value="ESO06826.1"/>
    <property type="molecule type" value="Genomic_DNA"/>
</dbReference>
<evidence type="ECO:0000313" key="6">
    <source>
        <dbReference type="EMBL" id="ESO06826.1"/>
    </source>
</evidence>
<dbReference type="CTD" id="20195214"/>
<evidence type="ECO:0000256" key="1">
    <source>
        <dbReference type="ARBA" id="ARBA00022723"/>
    </source>
</evidence>
<dbReference type="OrthoDB" id="1679758at2759"/>
<dbReference type="EnsemblMetazoa" id="HelroT110893">
    <property type="protein sequence ID" value="HelroP110893"/>
    <property type="gene ID" value="HelroG110893"/>
</dbReference>
<dbReference type="RefSeq" id="XP_009014922.1">
    <property type="nucleotide sequence ID" value="XM_009016674.1"/>
</dbReference>
<dbReference type="OMA" id="CKKHYQE"/>
<feature type="domain" description="LIM zinc-binding" evidence="5">
    <location>
        <begin position="9"/>
        <end position="69"/>
    </location>
</feature>
<dbReference type="PROSITE" id="PS50023">
    <property type="entry name" value="LIM_DOMAIN_2"/>
    <property type="match status" value="1"/>
</dbReference>
<dbReference type="SMART" id="SM00132">
    <property type="entry name" value="LIM"/>
    <property type="match status" value="1"/>
</dbReference>
<dbReference type="FunFam" id="2.10.110.10:FF:000284">
    <property type="entry name" value="Uncharacterized protein"/>
    <property type="match status" value="1"/>
</dbReference>
<dbReference type="Gene3D" id="2.10.110.10">
    <property type="entry name" value="Cysteine Rich Protein"/>
    <property type="match status" value="1"/>
</dbReference>
<keyword evidence="8" id="KW-1185">Reference proteome</keyword>